<reference evidence="1 2" key="1">
    <citation type="submission" date="2020-03" db="EMBL/GenBank/DDBJ databases">
        <title>FDA dAtabase for Regulatory Grade micrObial Sequences (FDA-ARGOS): Supporting development and validation of Infectious Disease Dx tests.</title>
        <authorList>
            <person name="Campos J."/>
            <person name="Goldberg B."/>
            <person name="Tallon L."/>
            <person name="Sadzewicz L."/>
            <person name="Vavikolanu K."/>
            <person name="Mehta A."/>
            <person name="Aluvathingal J."/>
            <person name="Nadendla S."/>
            <person name="Nandy P."/>
            <person name="Geyer C."/>
            <person name="Yan Y."/>
            <person name="Sichtig H."/>
        </authorList>
    </citation>
    <scope>NUCLEOTIDE SEQUENCE [LARGE SCALE GENOMIC DNA]</scope>
    <source>
        <strain evidence="1 2">FDAARGOS_656</strain>
    </source>
</reference>
<proteinExistence type="predicted"/>
<comment type="caution">
    <text evidence="1">The sequence shown here is derived from an EMBL/GenBank/DDBJ whole genome shotgun (WGS) entry which is preliminary data.</text>
</comment>
<dbReference type="Proteomes" id="UP000536275">
    <property type="component" value="Unassembled WGS sequence"/>
</dbReference>
<name>A0A8H6C126_CANAX</name>
<dbReference type="AlphaFoldDB" id="A0A8H6C126"/>
<accession>A0A8H6C126</accession>
<evidence type="ECO:0000313" key="2">
    <source>
        <dbReference type="Proteomes" id="UP000536275"/>
    </source>
</evidence>
<protein>
    <submittedName>
        <fullName evidence="1">Uncharacterized protein</fullName>
    </submittedName>
</protein>
<dbReference type="EMBL" id="JABWAD010000039">
    <property type="protein sequence ID" value="KAF6069302.1"/>
    <property type="molecule type" value="Genomic_DNA"/>
</dbReference>
<gene>
    <name evidence="1" type="ORF">FOB64_003308</name>
</gene>
<evidence type="ECO:0000313" key="1">
    <source>
        <dbReference type="EMBL" id="KAF6069302.1"/>
    </source>
</evidence>
<organism evidence="1 2">
    <name type="scientific">Candida albicans</name>
    <name type="common">Yeast</name>
    <dbReference type="NCBI Taxonomy" id="5476"/>
    <lineage>
        <taxon>Eukaryota</taxon>
        <taxon>Fungi</taxon>
        <taxon>Dikarya</taxon>
        <taxon>Ascomycota</taxon>
        <taxon>Saccharomycotina</taxon>
        <taxon>Pichiomycetes</taxon>
        <taxon>Debaryomycetaceae</taxon>
        <taxon>Candida/Lodderomyces clade</taxon>
        <taxon>Candida</taxon>
    </lineage>
</organism>
<sequence length="144" mass="16976">MESVIVIEELLEKLLLYNKIGKLDEFEVVYFVYFVYICFINIDFSKFYIEVLYLFCINCIINKSSTTRSQQQQQQGQQQGEHHHIPELAQETGEIPHPHELFVPLLTFIPTKSPVLTRPWVLLTSGFIEENFIELFISFILIFI</sequence>